<dbReference type="GO" id="GO:0000492">
    <property type="term" value="P:box C/D snoRNP assembly"/>
    <property type="evidence" value="ECO:0007669"/>
    <property type="project" value="InterPro"/>
</dbReference>
<feature type="compositionally biased region" description="Low complexity" evidence="1">
    <location>
        <begin position="1"/>
        <end position="16"/>
    </location>
</feature>
<reference evidence="2 3" key="1">
    <citation type="journal article" date="2010" name="Cell">
        <title>The genome of Naegleria gruberi illuminates early eukaryotic versatility.</title>
        <authorList>
            <person name="Fritz-Laylin L.K."/>
            <person name="Prochnik S.E."/>
            <person name="Ginger M.L."/>
            <person name="Dacks J.B."/>
            <person name="Carpenter M.L."/>
            <person name="Field M.C."/>
            <person name="Kuo A."/>
            <person name="Paredez A."/>
            <person name="Chapman J."/>
            <person name="Pham J."/>
            <person name="Shu S."/>
            <person name="Neupane R."/>
            <person name="Cipriano M."/>
            <person name="Mancuso J."/>
            <person name="Tu H."/>
            <person name="Salamov A."/>
            <person name="Lindquist E."/>
            <person name="Shapiro H."/>
            <person name="Lucas S."/>
            <person name="Grigoriev I.V."/>
            <person name="Cande W.Z."/>
            <person name="Fulton C."/>
            <person name="Rokhsar D.S."/>
            <person name="Dawson S.C."/>
        </authorList>
    </citation>
    <scope>NUCLEOTIDE SEQUENCE [LARGE SCALE GENOMIC DNA]</scope>
    <source>
        <strain evidence="2 3">NEG-M</strain>
    </source>
</reference>
<dbReference type="VEuPathDB" id="AmoebaDB:NAEGRDRAFT_47227"/>
<protein>
    <submittedName>
        <fullName evidence="2">Predicted protein</fullName>
    </submittedName>
</protein>
<gene>
    <name evidence="2" type="ORF">NAEGRDRAFT_47227</name>
</gene>
<dbReference type="PANTHER" id="PTHR38489">
    <property type="entry name" value="HISTONE CHAPERONE DOMAIN-CONTAINING PROTEIN"/>
    <property type="match status" value="1"/>
</dbReference>
<sequence length="220" mass="24601">MSSSNNTHSSSSSLLLDIEDNLNKKKENSNPISKPSFLKLSQQQDGTNEGMPRFAPSELLSRLQSFLPQIKEANEKLESGEVEGFSDCVEIIENDDEEEQDGAQLQEENYNDEEESEHKPYVEMNVVLGVLEQKQKTSLITDIDGPTEDEQKLEEKDEVVNLRIGKDFTPQESKNIEQDMVAYMNIMNSLLGSSSALKRKRVEDNSDSGSSGDSSDSDQD</sequence>
<dbReference type="InParanoid" id="D2V789"/>
<dbReference type="Proteomes" id="UP000006671">
    <property type="component" value="Unassembled WGS sequence"/>
</dbReference>
<keyword evidence="3" id="KW-1185">Reference proteome</keyword>
<dbReference type="OrthoDB" id="1112980at2759"/>
<dbReference type="InterPro" id="IPR027921">
    <property type="entry name" value="NOPCHAP1"/>
</dbReference>
<dbReference type="EMBL" id="GG738855">
    <property type="protein sequence ID" value="EFC47215.1"/>
    <property type="molecule type" value="Genomic_DNA"/>
</dbReference>
<dbReference type="Pfam" id="PF15370">
    <property type="entry name" value="NOPCHAP1"/>
    <property type="match status" value="1"/>
</dbReference>
<accession>D2V789</accession>
<feature type="region of interest" description="Disordered" evidence="1">
    <location>
        <begin position="1"/>
        <end position="57"/>
    </location>
</feature>
<name>D2V789_NAEGR</name>
<feature type="compositionally biased region" description="Polar residues" evidence="1">
    <location>
        <begin position="29"/>
        <end position="47"/>
    </location>
</feature>
<organism evidence="3">
    <name type="scientific">Naegleria gruberi</name>
    <name type="common">Amoeba</name>
    <dbReference type="NCBI Taxonomy" id="5762"/>
    <lineage>
        <taxon>Eukaryota</taxon>
        <taxon>Discoba</taxon>
        <taxon>Heterolobosea</taxon>
        <taxon>Tetramitia</taxon>
        <taxon>Eutetramitia</taxon>
        <taxon>Vahlkampfiidae</taxon>
        <taxon>Naegleria</taxon>
    </lineage>
</organism>
<dbReference type="PANTHER" id="PTHR38489:SF1">
    <property type="entry name" value="HISTONE CHAPERONE DOMAIN-CONTAINING PROTEIN"/>
    <property type="match status" value="1"/>
</dbReference>
<dbReference type="AlphaFoldDB" id="D2V789"/>
<feature type="region of interest" description="Disordered" evidence="1">
    <location>
        <begin position="197"/>
        <end position="220"/>
    </location>
</feature>
<evidence type="ECO:0000313" key="3">
    <source>
        <dbReference type="Proteomes" id="UP000006671"/>
    </source>
</evidence>
<dbReference type="RefSeq" id="XP_002679959.1">
    <property type="nucleotide sequence ID" value="XM_002679913.1"/>
</dbReference>
<proteinExistence type="predicted"/>
<feature type="region of interest" description="Disordered" evidence="1">
    <location>
        <begin position="93"/>
        <end position="118"/>
    </location>
</feature>
<evidence type="ECO:0000313" key="2">
    <source>
        <dbReference type="EMBL" id="EFC47215.1"/>
    </source>
</evidence>
<dbReference type="KEGG" id="ngr:NAEGRDRAFT_47227"/>
<evidence type="ECO:0000256" key="1">
    <source>
        <dbReference type="SAM" id="MobiDB-lite"/>
    </source>
</evidence>
<dbReference type="GeneID" id="8861398"/>